<organism evidence="2 3">
    <name type="scientific">Mycolicibacterium gadium</name>
    <name type="common">Mycobacterium gadium</name>
    <dbReference type="NCBI Taxonomy" id="1794"/>
    <lineage>
        <taxon>Bacteria</taxon>
        <taxon>Bacillati</taxon>
        <taxon>Actinomycetota</taxon>
        <taxon>Actinomycetes</taxon>
        <taxon>Mycobacteriales</taxon>
        <taxon>Mycobacteriaceae</taxon>
        <taxon>Mycolicibacterium</taxon>
    </lineage>
</organism>
<dbReference type="Gene3D" id="3.60.15.10">
    <property type="entry name" value="Ribonuclease Z/Hydroxyacylglutathione hydrolase-like"/>
    <property type="match status" value="1"/>
</dbReference>
<protein>
    <submittedName>
        <fullName evidence="2">MBL fold metallo-hydrolase</fullName>
    </submittedName>
</protein>
<dbReference type="InterPro" id="IPR036388">
    <property type="entry name" value="WH-like_DNA-bd_sf"/>
</dbReference>
<feature type="domain" description="Metallo-beta-lactamase" evidence="1">
    <location>
        <begin position="27"/>
        <end position="244"/>
    </location>
</feature>
<gene>
    <name evidence="2" type="ORF">MNO81_28320</name>
</gene>
<dbReference type="Gene3D" id="1.10.10.10">
    <property type="entry name" value="Winged helix-like DNA-binding domain superfamily/Winged helix DNA-binding domain"/>
    <property type="match status" value="1"/>
</dbReference>
<dbReference type="Proteomes" id="UP001154266">
    <property type="component" value="Unassembled WGS sequence"/>
</dbReference>
<dbReference type="PANTHER" id="PTHR23131">
    <property type="entry name" value="ENDORIBONUCLEASE LACTB2"/>
    <property type="match status" value="1"/>
</dbReference>
<dbReference type="Pfam" id="PF00753">
    <property type="entry name" value="Lactamase_B"/>
    <property type="match status" value="1"/>
</dbReference>
<comment type="caution">
    <text evidence="2">The sequence shown here is derived from an EMBL/GenBank/DDBJ whole genome shotgun (WGS) entry which is preliminary data.</text>
</comment>
<dbReference type="PANTHER" id="PTHR23131:SF4">
    <property type="entry name" value="METALLO-BETA-LACTAMASE SUPERFAMILY POTEIN"/>
    <property type="match status" value="1"/>
</dbReference>
<proteinExistence type="predicted"/>
<dbReference type="InterPro" id="IPR036866">
    <property type="entry name" value="RibonucZ/Hydroxyglut_hydro"/>
</dbReference>
<sequence>MTIVSEPLTASGVRRIPLPCGVNGIEFTNAYVLPDGDKLTLVDPGIWNPETADHGLAPLERGLNAAGYALRDISRIVVTHAHVDHYGMAGRIMELTGGELWMHTMTDLDTEKYRHPDTAAMRRRDMYDDHGLSTDEVERLHRTLDVWMPYLYSVVEASKRLHGGETLHTQSADWQMIHTPGHSLGHVCLYSKQDNAVLSGDHLLPGLTPPVTFERGFDADPLKSYLNSLAHIESLEPDLVLPGHGKPFRDAARRIQAIQRKKARRLEVIRVAIEQRPRTASEIASQLMEKALLDSHKNNLAFTETLAHIAYLRWSGFIERRIRPDGSYEWYALR</sequence>
<keyword evidence="3" id="KW-1185">Reference proteome</keyword>
<evidence type="ECO:0000313" key="3">
    <source>
        <dbReference type="Proteomes" id="UP001154266"/>
    </source>
</evidence>
<evidence type="ECO:0000259" key="1">
    <source>
        <dbReference type="SMART" id="SM00849"/>
    </source>
</evidence>
<accession>A0ABT6GZT0</accession>
<dbReference type="SMART" id="SM00849">
    <property type="entry name" value="Lactamase_B"/>
    <property type="match status" value="1"/>
</dbReference>
<dbReference type="InterPro" id="IPR050662">
    <property type="entry name" value="Sec-metab_biosynth-thioest"/>
</dbReference>
<evidence type="ECO:0000313" key="2">
    <source>
        <dbReference type="EMBL" id="MDG5486718.1"/>
    </source>
</evidence>
<dbReference type="SUPFAM" id="SSF56281">
    <property type="entry name" value="Metallo-hydrolase/oxidoreductase"/>
    <property type="match status" value="1"/>
</dbReference>
<reference evidence="2" key="1">
    <citation type="journal article" date="2023" name="Environ. Microbiol.">
        <title>The 2-methylpropene degradation pathway in Mycobacteriaceae family strains.</title>
        <authorList>
            <person name="Helbich S."/>
            <person name="Barrantes I."/>
            <person name="Dos Anjos Borges L.G."/>
            <person name="Pieper D.H."/>
            <person name="Vainshtein Y."/>
            <person name="Sohn K."/>
            <person name="Engesser K.H."/>
        </authorList>
    </citation>
    <scope>NUCLEOTIDE SEQUENCE</scope>
    <source>
        <strain evidence="2">IBE100</strain>
    </source>
</reference>
<dbReference type="InterPro" id="IPR001279">
    <property type="entry name" value="Metallo-B-lactamas"/>
</dbReference>
<name>A0ABT6GZT0_MYCGU</name>
<dbReference type="EMBL" id="JAKZMO010000041">
    <property type="protein sequence ID" value="MDG5486718.1"/>
    <property type="molecule type" value="Genomic_DNA"/>
</dbReference>
<dbReference type="RefSeq" id="WP_278223824.1">
    <property type="nucleotide sequence ID" value="NZ_JAKZMO010000041.1"/>
</dbReference>